<sequence length="148" mass="16750">MAFIIDGTSLICISFLFSFYYAWHVNALHTLLPCCSISETKIVALVKNRTSDMTVAIGDGNETSANDVSMIQMDDKIQILAKEKGHKKNPKIVAKKKKIQENTVKQGTKYHLKLYVANLLMYLEHNMNLTQIDMLTNTRLPYLNLPTA</sequence>
<proteinExistence type="predicted"/>
<accession>A0A3P6EYV9</accession>
<evidence type="ECO:0000313" key="1">
    <source>
        <dbReference type="EMBL" id="VDD42766.1"/>
    </source>
</evidence>
<dbReference type="AlphaFoldDB" id="A0A3P6EYV9"/>
<reference evidence="1" key="1">
    <citation type="submission" date="2018-11" db="EMBL/GenBank/DDBJ databases">
        <authorList>
            <consortium name="Genoscope - CEA"/>
            <person name="William W."/>
        </authorList>
    </citation>
    <scope>NUCLEOTIDE SEQUENCE</scope>
</reference>
<protein>
    <submittedName>
        <fullName evidence="1">Uncharacterized protein</fullName>
    </submittedName>
</protein>
<organism evidence="1">
    <name type="scientific">Brassica oleracea</name>
    <name type="common">Wild cabbage</name>
    <dbReference type="NCBI Taxonomy" id="3712"/>
    <lineage>
        <taxon>Eukaryota</taxon>
        <taxon>Viridiplantae</taxon>
        <taxon>Streptophyta</taxon>
        <taxon>Embryophyta</taxon>
        <taxon>Tracheophyta</taxon>
        <taxon>Spermatophyta</taxon>
        <taxon>Magnoliopsida</taxon>
        <taxon>eudicotyledons</taxon>
        <taxon>Gunneridae</taxon>
        <taxon>Pentapetalae</taxon>
        <taxon>rosids</taxon>
        <taxon>malvids</taxon>
        <taxon>Brassicales</taxon>
        <taxon>Brassicaceae</taxon>
        <taxon>Brassiceae</taxon>
        <taxon>Brassica</taxon>
    </lineage>
</organism>
<name>A0A3P6EYV9_BRAOL</name>
<gene>
    <name evidence="1" type="ORF">BOLC5T30313H</name>
</gene>
<dbReference type="EMBL" id="LR031877">
    <property type="protein sequence ID" value="VDD42766.1"/>
    <property type="molecule type" value="Genomic_DNA"/>
</dbReference>